<dbReference type="EMBL" id="MN740335">
    <property type="protein sequence ID" value="QHU01121.1"/>
    <property type="molecule type" value="Genomic_DNA"/>
</dbReference>
<evidence type="ECO:0000313" key="1">
    <source>
        <dbReference type="EMBL" id="QHU01121.1"/>
    </source>
</evidence>
<protein>
    <submittedName>
        <fullName evidence="1">Uncharacterized protein</fullName>
    </submittedName>
</protein>
<accession>A0A6C0J8N2</accession>
<dbReference type="AlphaFoldDB" id="A0A6C0J8N2"/>
<sequence length="154" mass="18357">MNTINLSRDTINLSRDTINLIRDTINLSRDTINLSRDKIKHAIEDTKLWLFNNKNEICNISKNELRNDEVIFNTEHYLKVLNNIEFFYNEVDRYWAETDGETIWLNTIKDWSYSNLVYTLIHECIHGLVKRKGIYDIPEKKEHNIMGILDKNLI</sequence>
<organism evidence="1">
    <name type="scientific">viral metagenome</name>
    <dbReference type="NCBI Taxonomy" id="1070528"/>
    <lineage>
        <taxon>unclassified sequences</taxon>
        <taxon>metagenomes</taxon>
        <taxon>organismal metagenomes</taxon>
    </lineage>
</organism>
<reference evidence="1" key="1">
    <citation type="journal article" date="2020" name="Nature">
        <title>Giant virus diversity and host interactions through global metagenomics.</title>
        <authorList>
            <person name="Schulz F."/>
            <person name="Roux S."/>
            <person name="Paez-Espino D."/>
            <person name="Jungbluth S."/>
            <person name="Walsh D.A."/>
            <person name="Denef V.J."/>
            <person name="McMahon K.D."/>
            <person name="Konstantinidis K.T."/>
            <person name="Eloe-Fadrosh E.A."/>
            <person name="Kyrpides N.C."/>
            <person name="Woyke T."/>
        </authorList>
    </citation>
    <scope>NUCLEOTIDE SEQUENCE</scope>
    <source>
        <strain evidence="1">GVMAG-M-3300025860-25</strain>
    </source>
</reference>
<name>A0A6C0J8N2_9ZZZZ</name>
<proteinExistence type="predicted"/>